<keyword evidence="2" id="KW-0540">Nuclease</keyword>
<proteinExistence type="predicted"/>
<comment type="caution">
    <text evidence="5">The sequence shown here is derived from an EMBL/GenBank/DDBJ whole genome shotgun (WGS) entry which is preliminary data.</text>
</comment>
<reference evidence="5 6" key="1">
    <citation type="submission" date="2020-06" db="EMBL/GenBank/DDBJ databases">
        <title>Characterization of fructooligosaccharide metabolism and fructooligosaccharide-degrading enzymes in human commensal butyrate producers.</title>
        <authorList>
            <person name="Tanno H."/>
            <person name="Fujii T."/>
            <person name="Hirano K."/>
            <person name="Maeno S."/>
            <person name="Tonozuka T."/>
            <person name="Sakamoto M."/>
            <person name="Ohkuma M."/>
            <person name="Tochio T."/>
            <person name="Endo A."/>
        </authorList>
    </citation>
    <scope>NUCLEOTIDE SEQUENCE [LARGE SCALE GENOMIC DNA]</scope>
    <source>
        <strain evidence="5 6">JCM 31056</strain>
    </source>
</reference>
<evidence type="ECO:0000256" key="3">
    <source>
        <dbReference type="ARBA" id="ARBA00022801"/>
    </source>
</evidence>
<dbReference type="RefSeq" id="WP_188886394.1">
    <property type="nucleotide sequence ID" value="NZ_BLYJ01000028.1"/>
</dbReference>
<feature type="domain" description="VRR-NUC" evidence="4">
    <location>
        <begin position="1"/>
        <end position="80"/>
    </location>
</feature>
<keyword evidence="6" id="KW-1185">Reference proteome</keyword>
<organism evidence="5 6">
    <name type="scientific">Butyricicoccus faecihominis</name>
    <dbReference type="NCBI Taxonomy" id="1712515"/>
    <lineage>
        <taxon>Bacteria</taxon>
        <taxon>Bacillati</taxon>
        <taxon>Bacillota</taxon>
        <taxon>Clostridia</taxon>
        <taxon>Eubacteriales</taxon>
        <taxon>Butyricicoccaceae</taxon>
        <taxon>Butyricicoccus</taxon>
    </lineage>
</organism>
<keyword evidence="3" id="KW-0378">Hydrolase</keyword>
<dbReference type="Proteomes" id="UP000620147">
    <property type="component" value="Unassembled WGS sequence"/>
</dbReference>
<evidence type="ECO:0000256" key="1">
    <source>
        <dbReference type="ARBA" id="ARBA00001946"/>
    </source>
</evidence>
<evidence type="ECO:0000313" key="5">
    <source>
        <dbReference type="EMBL" id="GFO88903.1"/>
    </source>
</evidence>
<dbReference type="EMBL" id="BLYJ01000028">
    <property type="protein sequence ID" value="GFO88903.1"/>
    <property type="molecule type" value="Genomic_DNA"/>
</dbReference>
<dbReference type="SMART" id="SM00990">
    <property type="entry name" value="VRR_NUC"/>
    <property type="match status" value="1"/>
</dbReference>
<dbReference type="Gene3D" id="3.40.1350.10">
    <property type="match status" value="1"/>
</dbReference>
<evidence type="ECO:0000313" key="6">
    <source>
        <dbReference type="Proteomes" id="UP000620147"/>
    </source>
</evidence>
<dbReference type="InterPro" id="IPR011856">
    <property type="entry name" value="tRNA_endonuc-like_dom_sf"/>
</dbReference>
<dbReference type="InterPro" id="IPR014883">
    <property type="entry name" value="VRR_NUC"/>
</dbReference>
<evidence type="ECO:0000256" key="2">
    <source>
        <dbReference type="ARBA" id="ARBA00022722"/>
    </source>
</evidence>
<gene>
    <name evidence="5" type="ORF">BUFA31_20670</name>
</gene>
<sequence>MEKDIESYLRKRVTAAGGLALKLVCPGFTGVPDRLILFSGGRVCFAELKDTGQKPRKRQLRVHGMLRDLGFTVYVPDSKAAVDKMMEEVVPNEVHTP</sequence>
<protein>
    <submittedName>
        <fullName evidence="5">Nuclease</fullName>
    </submittedName>
</protein>
<comment type="cofactor">
    <cofactor evidence="1">
        <name>Mg(2+)</name>
        <dbReference type="ChEBI" id="CHEBI:18420"/>
    </cofactor>
</comment>
<accession>A0ABQ1E1Q0</accession>
<evidence type="ECO:0000259" key="4">
    <source>
        <dbReference type="SMART" id="SM00990"/>
    </source>
</evidence>
<name>A0ABQ1E1Q0_9FIRM</name>